<keyword evidence="2" id="KW-1185">Reference proteome</keyword>
<dbReference type="RefSeq" id="WP_221764524.1">
    <property type="nucleotide sequence ID" value="NZ_AP024110.1"/>
</dbReference>
<dbReference type="Proteomes" id="UP000826722">
    <property type="component" value="Chromosome"/>
</dbReference>
<gene>
    <name evidence="1" type="ORF">ZMTM_02140</name>
</gene>
<evidence type="ECO:0000313" key="1">
    <source>
        <dbReference type="EMBL" id="BCM23955.1"/>
    </source>
</evidence>
<organism evidence="1 2">
    <name type="scientific">Methyloradius palustris</name>
    <dbReference type="NCBI Taxonomy" id="2778876"/>
    <lineage>
        <taxon>Bacteria</taxon>
        <taxon>Pseudomonadati</taxon>
        <taxon>Pseudomonadota</taxon>
        <taxon>Betaproteobacteria</taxon>
        <taxon>Nitrosomonadales</taxon>
        <taxon>Methylophilaceae</taxon>
        <taxon>Methyloradius</taxon>
    </lineage>
</organism>
<dbReference type="KEGG" id="mpau:ZMTM_02140"/>
<dbReference type="EMBL" id="AP024110">
    <property type="protein sequence ID" value="BCM23955.1"/>
    <property type="molecule type" value="Genomic_DNA"/>
</dbReference>
<reference evidence="1" key="1">
    <citation type="journal article" date="2021" name="Arch. Microbiol.">
        <title>Methyloradius palustris gen. nov., sp. nov., a methanol-oxidizing bacterium isolated from snow.</title>
        <authorList>
            <person name="Miyadera T."/>
            <person name="Kojima H."/>
            <person name="Fukui M."/>
        </authorList>
    </citation>
    <scope>NUCLEOTIDE SEQUENCE</scope>
    <source>
        <strain evidence="1">Zm11</strain>
    </source>
</reference>
<name>A0A8D5G1I4_9PROT</name>
<protein>
    <submittedName>
        <fullName evidence="1">Uncharacterized protein</fullName>
    </submittedName>
</protein>
<sequence>MSNQPTQDKNTLAQVLGKINALSQKKTAAALPVVSPLEIEKPQAAIPVLTEVYSGDIVHGYQAVEAIPVLSIYESDAESLSPEDFSSFSSNKKMREQLIKKIMAEMQPMIDSAVKEALIHELAIAEVRLLSTLEKDLNALLRLRLESLVKP</sequence>
<evidence type="ECO:0000313" key="2">
    <source>
        <dbReference type="Proteomes" id="UP000826722"/>
    </source>
</evidence>
<proteinExistence type="predicted"/>
<dbReference type="AlphaFoldDB" id="A0A8D5G1I4"/>
<accession>A0A8D5G1I4</accession>